<name>A0A3P9J0L7_ORYLA</name>
<dbReference type="InterPro" id="IPR001304">
    <property type="entry name" value="C-type_lectin-like"/>
</dbReference>
<evidence type="ECO:0000256" key="1">
    <source>
        <dbReference type="ARBA" id="ARBA00004613"/>
    </source>
</evidence>
<dbReference type="GO" id="GO:0048812">
    <property type="term" value="P:neuron projection morphogenesis"/>
    <property type="evidence" value="ECO:0007669"/>
    <property type="project" value="UniProtKB-ARBA"/>
</dbReference>
<feature type="compositionally biased region" description="Low complexity" evidence="17">
    <location>
        <begin position="963"/>
        <end position="975"/>
    </location>
</feature>
<dbReference type="InterPro" id="IPR007110">
    <property type="entry name" value="Ig-like_dom"/>
</dbReference>
<evidence type="ECO:0000256" key="5">
    <source>
        <dbReference type="ARBA" id="ARBA00022723"/>
    </source>
</evidence>
<evidence type="ECO:0000313" key="24">
    <source>
        <dbReference type="Ensembl" id="ENSORLP00015025701.1"/>
    </source>
</evidence>
<sequence length="1951" mass="202054">MIRLTLLTSLSLSLVSAAFDYISEAHSFMDPEDVLSVDIPLEEPQRPLLGSSLVLPCFFQDHTVPDPGAPVIPPLSHRIKWSFVTKENVSTVLVALGGQVRIGKGYLDRVQLLNYPQTPEDASIRISELRSSDTGVYSCEVQLGIEDDHDFVQVYVTGVVFHYRSFMGRYALTFEEAKTTCSQNSAAIASPEQLQAAYDDGFHQCDAGWISDQTVRYPIHDVRVNCFGDKEDLPGVRNYGVRDPREKYDVYCFAEKMTGRVFFTTSVEKFTVSEAALACSRHGAQLSTTGQLYIAWQGGMDVCNTGWLADLSVRYPINVRRPQCGGGLLGVRTVYLHPNQTGFPLPQSRHGAFCYADSPDDKSLNSGSGSGDESGPWRVSTVTKDPQLLFSWVTSESEVVGEMETQASTALNVTNFENPKKFVSPTVIIAEPVEANNRPGVGKEPNTGSTMPPAGVIFHYRSHTGRYTFNFSEAQLACQSVGGSIASPQQLQAAYESGYHQCDAGWLLDQTVRYSIVVPRDKCAGDLGEQPGVRSYGMRPADERYDVYCYIEDLRGEVFHVESAEGLTYDQAVLSCQEHGGILASTGELYAAWKTGFDKCRAGWLQDGSVRYPINIPRARCGGGKHGVHTVYTHPNQTGFPPREDRYDAYCIRMNILLTANETGPNATDIHDKQLNHTSVADSFRLSLSSIVPSVHVEMSGSGSGAENTGPEFAGGCIFMNHCGELSGSDFGDQIISGDYTSSTGPPGGVVTNSSGSGLSGSRNTDRSGSSLSESNNMDGSGAGLSGSSNINGSRSGFNGTNHVDSLGSGLSGSTSMDGLESGLSGSNSTDDTGSGLSGSNSTDDTGSGLSGSNNTDNSGSGLSGSDRTADTGSGLSGSTRTDYPGSGLSGSNSTDDTGSGLSGSNSTDNTGSGLSGSNITDNSGSGLSGSDSTDDTGSGLSGSDRTDDPGSGLSGSNITENSGSSHSGFSSIDGSGSGYSGPSGVDNSGSGLSGLSSVDSSSLGLGGSNSTDNTGSGLSGSNSTDDTGSGLSGSDRTADTGSGLSGSTRTDYPGSGLSGSNSTDDTGSGLSGSNSTDNTGSGLSGSNITDNSGSGLSGSDSTDDTGSGLSGSDRTDDPGSGLSGSNITENSGSSHSGFSSIDGSGSGYSGPSGVDNSGSGLSGLSSVDSSSLGLGGSNSTDNTGSGLSGSNSTDDTGSGLSGSDRTDNSGSGLSGSDRTDDPGSGLSESNITENSGSGNSGFSSIDDSGSGFSGPSGVDNSGSGLSGLSSVDSSSLGLSGSNSIIAIGSDLSGYSNFDDSGSGLGGSSSTDGLESGLSGSSSVDGSGSTLNGGGYNIPVVLSKLESFALEGGSALSREVKEGRPAILFFPSSVEGSGEPSGSRNLPWSGPETGFASVDSGFSVESSGGSKALFGTTSGFILHQDFSGFKGFTSGSFSGSGSGQTREFEGSGNTQIFLIHNKLMDASVNQKQHELGGGPPVLSGSGDFSGSGILGGSFSDSDPESVSVLSSDVTSIGSGITEVSVSSAAEHKQASEILLHSSGQGGEIQLSGLRGSTFVSQSVSGFSRSDIPSNEDKVKNLFLREDPNRQRKSRERGSEDHSGDGSQSGNGDAIATTAFFLGETSGHKQAEATTKPEKVTEVPVDGSEHVPAGLEARLITAEPAFEETSRITEGGNPCQPNPCGNSSCAVEDGAAVCLYLDVCHPNPCANGATCVDSADSFRCLCLPSYGGERCDVDEQHCAEGWTKFQGNCYLHVSKRETWPGAEQHCRSLNAHLVSIITPEEQQFVNANAKAHQWIGLNDRTVENDFHWTDCTPVQYQNWKQNQPDNYGSGENCVEMIWLKNGLWNDVPCHYHLPFTCKKGPVSCGEPPHVVNAVMFGRKKLEYPVRSIVRYQCNPGFRQRHSPVVRCQADGLWETPRVECVDAKARTRAEAGIIRRLPSATQGTARSS</sequence>
<reference key="1">
    <citation type="journal article" date="2007" name="Nature">
        <title>The medaka draft genome and insights into vertebrate genome evolution.</title>
        <authorList>
            <person name="Kasahara M."/>
            <person name="Naruse K."/>
            <person name="Sasaki S."/>
            <person name="Nakatani Y."/>
            <person name="Qu W."/>
            <person name="Ahsan B."/>
            <person name="Yamada T."/>
            <person name="Nagayasu Y."/>
            <person name="Doi K."/>
            <person name="Kasai Y."/>
            <person name="Jindo T."/>
            <person name="Kobayashi D."/>
            <person name="Shimada A."/>
            <person name="Toyoda A."/>
            <person name="Kuroki Y."/>
            <person name="Fujiyama A."/>
            <person name="Sasaki T."/>
            <person name="Shimizu A."/>
            <person name="Asakawa S."/>
            <person name="Shimizu N."/>
            <person name="Hashimoto S."/>
            <person name="Yang J."/>
            <person name="Lee Y."/>
            <person name="Matsushima K."/>
            <person name="Sugano S."/>
            <person name="Sakaizumi M."/>
            <person name="Narita T."/>
            <person name="Ohishi K."/>
            <person name="Haga S."/>
            <person name="Ohta F."/>
            <person name="Nomoto H."/>
            <person name="Nogata K."/>
            <person name="Morishita T."/>
            <person name="Endo T."/>
            <person name="Shin-I T."/>
            <person name="Takeda H."/>
            <person name="Morishita S."/>
            <person name="Kohara Y."/>
        </authorList>
    </citation>
    <scope>NUCLEOTIDE SEQUENCE [LARGE SCALE GENOMIC DNA]</scope>
    <source>
        <strain>Hd-rR</strain>
    </source>
</reference>
<dbReference type="Pfam" id="PF00008">
    <property type="entry name" value="EGF"/>
    <property type="match status" value="1"/>
</dbReference>
<feature type="domain" description="Sushi" evidence="22">
    <location>
        <begin position="1865"/>
        <end position="1925"/>
    </location>
</feature>
<dbReference type="SMART" id="SM00032">
    <property type="entry name" value="CCP"/>
    <property type="match status" value="1"/>
</dbReference>
<dbReference type="SMART" id="SM00179">
    <property type="entry name" value="EGF_CA"/>
    <property type="match status" value="1"/>
</dbReference>
<dbReference type="Ensembl" id="ENSORLT00015004729.1">
    <property type="protein sequence ID" value="ENSORLP00015025701.1"/>
    <property type="gene ID" value="ENSORLG00015006965.1"/>
</dbReference>
<dbReference type="InterPro" id="IPR000152">
    <property type="entry name" value="EGF-type_Asp/Asn_hydroxyl_site"/>
</dbReference>
<feature type="domain" description="EGF-like" evidence="19">
    <location>
        <begin position="1699"/>
        <end position="1735"/>
    </location>
</feature>
<dbReference type="InterPro" id="IPR018378">
    <property type="entry name" value="C-type_lectin_CS"/>
</dbReference>
<feature type="region of interest" description="Disordered" evidence="17">
    <location>
        <begin position="1625"/>
        <end position="1645"/>
    </location>
</feature>
<feature type="compositionally biased region" description="Low complexity" evidence="17">
    <location>
        <begin position="1132"/>
        <end position="1144"/>
    </location>
</feature>
<dbReference type="FunFam" id="2.10.70.10:FF:000003">
    <property type="entry name" value="Versican core protein"/>
    <property type="match status" value="1"/>
</dbReference>
<feature type="domain" description="C-type lectin" evidence="20">
    <location>
        <begin position="1748"/>
        <end position="1861"/>
    </location>
</feature>
<dbReference type="InterPro" id="IPR035976">
    <property type="entry name" value="Sushi/SCR/CCP_sf"/>
</dbReference>
<dbReference type="PRINTS" id="PR01265">
    <property type="entry name" value="LINKMODULE"/>
</dbReference>
<dbReference type="CDD" id="cd03517">
    <property type="entry name" value="Link_domain_CSPGs_modules_1_3"/>
    <property type="match status" value="2"/>
</dbReference>
<feature type="domain" description="Link" evidence="23">
    <location>
        <begin position="159"/>
        <end position="254"/>
    </location>
</feature>
<accession>A0A3P9J0L7</accession>
<dbReference type="GO" id="GO:0005540">
    <property type="term" value="F:hyaluronic acid binding"/>
    <property type="evidence" value="ECO:0007669"/>
    <property type="project" value="InterPro"/>
</dbReference>
<evidence type="ECO:0000256" key="15">
    <source>
        <dbReference type="PROSITE-ProRule" id="PRU00302"/>
    </source>
</evidence>
<evidence type="ECO:0000256" key="7">
    <source>
        <dbReference type="ARBA" id="ARBA00022737"/>
    </source>
</evidence>
<feature type="compositionally biased region" description="Polar residues" evidence="17">
    <location>
        <begin position="767"/>
        <end position="779"/>
    </location>
</feature>
<evidence type="ECO:0000256" key="17">
    <source>
        <dbReference type="SAM" id="MobiDB-lite"/>
    </source>
</evidence>
<dbReference type="InterPro" id="IPR013106">
    <property type="entry name" value="Ig_V-set"/>
</dbReference>
<comment type="similarity">
    <text evidence="2">Belongs to the aggrecan/versican proteoglycan family.</text>
</comment>
<evidence type="ECO:0000256" key="16">
    <source>
        <dbReference type="PROSITE-ProRule" id="PRU00323"/>
    </source>
</evidence>
<evidence type="ECO:0000256" key="10">
    <source>
        <dbReference type="ARBA" id="ARBA00023180"/>
    </source>
</evidence>
<dbReference type="SMART" id="SM00181">
    <property type="entry name" value="EGF"/>
    <property type="match status" value="1"/>
</dbReference>
<dbReference type="SUPFAM" id="SSF56436">
    <property type="entry name" value="C-type lectin-like"/>
    <property type="match status" value="5"/>
</dbReference>
<dbReference type="PROSITE" id="PS00010">
    <property type="entry name" value="ASX_HYDROXYL"/>
    <property type="match status" value="1"/>
</dbReference>
<dbReference type="InterPro" id="IPR016186">
    <property type="entry name" value="C-type_lectin-like/link_sf"/>
</dbReference>
<dbReference type="SMART" id="SM00406">
    <property type="entry name" value="IGv"/>
    <property type="match status" value="1"/>
</dbReference>
<dbReference type="PROSITE" id="PS00615">
    <property type="entry name" value="C_TYPE_LECTIN_1"/>
    <property type="match status" value="1"/>
</dbReference>
<dbReference type="FunFam" id="2.10.25.10:FF:000230">
    <property type="entry name" value="Delta-like protein"/>
    <property type="match status" value="1"/>
</dbReference>
<feature type="domain" description="Link" evidence="23">
    <location>
        <begin position="456"/>
        <end position="551"/>
    </location>
</feature>
<evidence type="ECO:0000256" key="6">
    <source>
        <dbReference type="ARBA" id="ARBA00022729"/>
    </source>
</evidence>
<reference evidence="24" key="3">
    <citation type="submission" date="2025-08" db="UniProtKB">
        <authorList>
            <consortium name="Ensembl"/>
        </authorList>
    </citation>
    <scope>IDENTIFICATION</scope>
    <source>
        <strain evidence="24">HSOK</strain>
    </source>
</reference>
<evidence type="ECO:0000256" key="3">
    <source>
        <dbReference type="ARBA" id="ARBA00022525"/>
    </source>
</evidence>
<feature type="compositionally biased region" description="Low complexity" evidence="17">
    <location>
        <begin position="1308"/>
        <end position="1328"/>
    </location>
</feature>
<comment type="caution">
    <text evidence="14">Lacks conserved residue(s) required for the propagation of feature annotation.</text>
</comment>
<feature type="disulfide bond" evidence="15">
    <location>
        <begin position="1867"/>
        <end position="1910"/>
    </location>
</feature>
<dbReference type="Pfam" id="PF00193">
    <property type="entry name" value="Xlink"/>
    <property type="match status" value="4"/>
</dbReference>
<evidence type="ECO:0000256" key="11">
    <source>
        <dbReference type="ARBA" id="ARBA00023319"/>
    </source>
</evidence>
<evidence type="ECO:0000256" key="4">
    <source>
        <dbReference type="ARBA" id="ARBA00022536"/>
    </source>
</evidence>
<feature type="compositionally biased region" description="Basic and acidic residues" evidence="17">
    <location>
        <begin position="1577"/>
        <end position="1603"/>
    </location>
</feature>
<feature type="compositionally biased region" description="Low complexity" evidence="17">
    <location>
        <begin position="1055"/>
        <end position="1113"/>
    </location>
</feature>
<dbReference type="SMART" id="SM00445">
    <property type="entry name" value="LINK"/>
    <property type="match status" value="4"/>
</dbReference>
<reference evidence="24 25" key="2">
    <citation type="submission" date="2017-04" db="EMBL/GenBank/DDBJ databases">
        <title>CpG methylation of centromeres and impact of large insertions on vertebrate speciation.</title>
        <authorList>
            <person name="Ichikawa K."/>
            <person name="Yoshimura J."/>
            <person name="Morishita S."/>
        </authorList>
    </citation>
    <scope>NUCLEOTIDE SEQUENCE</scope>
    <source>
        <strain evidence="24 25">HSOK</strain>
    </source>
</reference>
<evidence type="ECO:0000256" key="14">
    <source>
        <dbReference type="PROSITE-ProRule" id="PRU00076"/>
    </source>
</evidence>
<dbReference type="InterPro" id="IPR013783">
    <property type="entry name" value="Ig-like_fold"/>
</dbReference>
<keyword evidence="10" id="KW-0325">Glycoprotein</keyword>
<dbReference type="InterPro" id="IPR003599">
    <property type="entry name" value="Ig_sub"/>
</dbReference>
<feature type="compositionally biased region" description="Basic and acidic residues" evidence="17">
    <location>
        <begin position="1625"/>
        <end position="1640"/>
    </location>
</feature>
<feature type="signal peptide" evidence="18">
    <location>
        <begin position="1"/>
        <end position="17"/>
    </location>
</feature>
<dbReference type="GO" id="GO:0005886">
    <property type="term" value="C:plasma membrane"/>
    <property type="evidence" value="ECO:0007669"/>
    <property type="project" value="UniProtKB-ARBA"/>
</dbReference>
<dbReference type="Pfam" id="PF00059">
    <property type="entry name" value="Lectin_C"/>
    <property type="match status" value="1"/>
</dbReference>
<dbReference type="PROSITE" id="PS50041">
    <property type="entry name" value="C_TYPE_LECTIN_2"/>
    <property type="match status" value="1"/>
</dbReference>
<evidence type="ECO:0000256" key="8">
    <source>
        <dbReference type="ARBA" id="ARBA00022974"/>
    </source>
</evidence>
<feature type="compositionally biased region" description="Polar residues" evidence="17">
    <location>
        <begin position="1040"/>
        <end position="1051"/>
    </location>
</feature>
<dbReference type="SMART" id="SM00409">
    <property type="entry name" value="IG"/>
    <property type="match status" value="1"/>
</dbReference>
<dbReference type="CDD" id="cd00054">
    <property type="entry name" value="EGF_CA"/>
    <property type="match status" value="1"/>
</dbReference>
<dbReference type="CDD" id="cd03520">
    <property type="entry name" value="Link_domain_CSPGs_modules_2_4"/>
    <property type="match status" value="2"/>
</dbReference>
<dbReference type="Gene3D" id="2.60.40.10">
    <property type="entry name" value="Immunoglobulins"/>
    <property type="match status" value="1"/>
</dbReference>
<keyword evidence="15" id="KW-0768">Sushi</keyword>
<keyword evidence="9 14" id="KW-1015">Disulfide bond</keyword>
<feature type="disulfide bond" evidence="16">
    <location>
        <begin position="502"/>
        <end position="523"/>
    </location>
</feature>
<feature type="chain" id="PRO_5018043266" description="Aggrecan core protein" evidence="18">
    <location>
        <begin position="18"/>
        <end position="1951"/>
    </location>
</feature>
<protein>
    <recommendedName>
        <fullName evidence="12">Aggrecan core protein</fullName>
    </recommendedName>
    <alternativeName>
        <fullName evidence="13">Cartilage-specific proteoglycan core protein</fullName>
    </alternativeName>
</protein>
<dbReference type="Proteomes" id="UP000265200">
    <property type="component" value="Chromosome 3"/>
</dbReference>
<feature type="compositionally biased region" description="Polar residues" evidence="17">
    <location>
        <begin position="871"/>
        <end position="882"/>
    </location>
</feature>
<evidence type="ECO:0000313" key="25">
    <source>
        <dbReference type="Proteomes" id="UP000265200"/>
    </source>
</evidence>
<dbReference type="PROSITE" id="PS00022">
    <property type="entry name" value="EGF_1"/>
    <property type="match status" value="1"/>
</dbReference>
<dbReference type="FunFam" id="2.60.40.10:FF:001192">
    <property type="entry name" value="Aggrecan core protein"/>
    <property type="match status" value="1"/>
</dbReference>
<feature type="domain" description="Link" evidence="23">
    <location>
        <begin position="557"/>
        <end position="653"/>
    </location>
</feature>
<dbReference type="PANTHER" id="PTHR22804">
    <property type="entry name" value="AGGRECAN/VERSICAN PROTEOGLYCAN"/>
    <property type="match status" value="1"/>
</dbReference>
<dbReference type="GO" id="GO:0007155">
    <property type="term" value="P:cell adhesion"/>
    <property type="evidence" value="ECO:0007669"/>
    <property type="project" value="InterPro"/>
</dbReference>
<feature type="disulfide bond" evidence="16">
    <location>
        <begin position="205"/>
        <end position="226"/>
    </location>
</feature>
<dbReference type="InterPro" id="IPR050691">
    <property type="entry name" value="Hyaluronan_bind_Proteoglycan"/>
</dbReference>
<dbReference type="PROSITE" id="PS50963">
    <property type="entry name" value="LINK_2"/>
    <property type="match status" value="4"/>
</dbReference>
<dbReference type="GO" id="GO:0005576">
    <property type="term" value="C:extracellular region"/>
    <property type="evidence" value="ECO:0007669"/>
    <property type="project" value="UniProtKB-SubCell"/>
</dbReference>
<proteinExistence type="inferred from homology"/>
<feature type="compositionally biased region" description="Low complexity" evidence="17">
    <location>
        <begin position="886"/>
        <end position="944"/>
    </location>
</feature>
<feature type="disulfide bond" evidence="15">
    <location>
        <begin position="1896"/>
        <end position="1923"/>
    </location>
</feature>
<evidence type="ECO:0000256" key="9">
    <source>
        <dbReference type="ARBA" id="ARBA00023157"/>
    </source>
</evidence>
<evidence type="ECO:0000259" key="20">
    <source>
        <dbReference type="PROSITE" id="PS50041"/>
    </source>
</evidence>
<dbReference type="SUPFAM" id="SSF57535">
    <property type="entry name" value="Complement control module/SCR domain"/>
    <property type="match status" value="1"/>
</dbReference>
<feature type="domain" description="Ig-like" evidence="21">
    <location>
        <begin position="31"/>
        <end position="157"/>
    </location>
</feature>
<dbReference type="Gene3D" id="2.10.25.10">
    <property type="entry name" value="Laminin"/>
    <property type="match status" value="1"/>
</dbReference>
<dbReference type="GO" id="GO:0005509">
    <property type="term" value="F:calcium ion binding"/>
    <property type="evidence" value="ECO:0007669"/>
    <property type="project" value="InterPro"/>
</dbReference>
<dbReference type="CDD" id="cd00033">
    <property type="entry name" value="CCP"/>
    <property type="match status" value="1"/>
</dbReference>
<evidence type="ECO:0000259" key="22">
    <source>
        <dbReference type="PROSITE" id="PS50923"/>
    </source>
</evidence>
<reference evidence="24" key="4">
    <citation type="submission" date="2025-09" db="UniProtKB">
        <authorList>
            <consortium name="Ensembl"/>
        </authorList>
    </citation>
    <scope>IDENTIFICATION</scope>
    <source>
        <strain evidence="24">HSOK</strain>
    </source>
</reference>
<dbReference type="InterPro" id="IPR016187">
    <property type="entry name" value="CTDL_fold"/>
</dbReference>
<feature type="domain" description="Link" evidence="23">
    <location>
        <begin position="259"/>
        <end position="356"/>
    </location>
</feature>
<keyword evidence="6 18" id="KW-0732">Signal</keyword>
<keyword evidence="5" id="KW-0479">Metal-binding</keyword>
<feature type="compositionally biased region" description="Low complexity" evidence="17">
    <location>
        <begin position="786"/>
        <end position="866"/>
    </location>
</feature>
<feature type="region of interest" description="Disordered" evidence="17">
    <location>
        <begin position="1577"/>
        <end position="1612"/>
    </location>
</feature>
<keyword evidence="8" id="KW-0654">Proteoglycan</keyword>
<feature type="compositionally biased region" description="Low complexity" evidence="17">
    <location>
        <begin position="749"/>
        <end position="763"/>
    </location>
</feature>
<keyword evidence="4 14" id="KW-0245">EGF-like domain</keyword>
<dbReference type="PROSITE" id="PS50923">
    <property type="entry name" value="SUSHI"/>
    <property type="match status" value="1"/>
</dbReference>
<feature type="compositionally biased region" description="Low complexity" evidence="17">
    <location>
        <begin position="983"/>
        <end position="1036"/>
    </location>
</feature>
<dbReference type="InterPro" id="IPR000436">
    <property type="entry name" value="Sushi_SCR_CCP_dom"/>
</dbReference>
<feature type="disulfide bond" evidence="14">
    <location>
        <begin position="1725"/>
        <end position="1734"/>
    </location>
</feature>
<evidence type="ECO:0000259" key="21">
    <source>
        <dbReference type="PROSITE" id="PS50835"/>
    </source>
</evidence>
<evidence type="ECO:0000256" key="18">
    <source>
        <dbReference type="SAM" id="SignalP"/>
    </source>
</evidence>
<feature type="compositionally biased region" description="Low complexity" evidence="17">
    <location>
        <begin position="1152"/>
        <end position="1204"/>
    </location>
</feature>
<feature type="region of interest" description="Disordered" evidence="17">
    <location>
        <begin position="1303"/>
        <end position="1328"/>
    </location>
</feature>
<dbReference type="PROSITE" id="PS50835">
    <property type="entry name" value="IG_LIKE"/>
    <property type="match status" value="1"/>
</dbReference>
<keyword evidence="3" id="KW-0964">Secreted</keyword>
<evidence type="ECO:0000259" key="23">
    <source>
        <dbReference type="PROSITE" id="PS50963"/>
    </source>
</evidence>
<keyword evidence="7" id="KW-0677">Repeat</keyword>
<dbReference type="FunFam" id="3.10.100.10:FF:000011">
    <property type="entry name" value="Aggrecan core protein"/>
    <property type="match status" value="1"/>
</dbReference>
<feature type="disulfide bond" evidence="16">
    <location>
        <begin position="600"/>
        <end position="621"/>
    </location>
</feature>
<evidence type="ECO:0000259" key="19">
    <source>
        <dbReference type="PROSITE" id="PS50026"/>
    </source>
</evidence>
<dbReference type="FunFam" id="3.10.100.10:FF:000002">
    <property type="entry name" value="Hyaluronan proteoglycan link protein 1"/>
    <property type="match status" value="2"/>
</dbReference>
<feature type="compositionally biased region" description="Low complexity" evidence="17">
    <location>
        <begin position="1235"/>
        <end position="1277"/>
    </location>
</feature>
<dbReference type="FunFam" id="3.10.100.10:FF:000009">
    <property type="entry name" value="Aggrecan core protein"/>
    <property type="match status" value="1"/>
</dbReference>
<keyword evidence="11" id="KW-0393">Immunoglobulin domain</keyword>
<feature type="region of interest" description="Disordered" evidence="17">
    <location>
        <begin position="737"/>
        <end position="1277"/>
    </location>
</feature>
<evidence type="ECO:0000256" key="13">
    <source>
        <dbReference type="ARBA" id="ARBA00042947"/>
    </source>
</evidence>
<dbReference type="InterPro" id="IPR000538">
    <property type="entry name" value="Link_dom"/>
</dbReference>
<dbReference type="GO" id="GO:0042063">
    <property type="term" value="P:gliogenesis"/>
    <property type="evidence" value="ECO:0007669"/>
    <property type="project" value="UniProtKB-ARBA"/>
</dbReference>
<dbReference type="InterPro" id="IPR000742">
    <property type="entry name" value="EGF"/>
</dbReference>
<dbReference type="Gene3D" id="2.10.70.10">
    <property type="entry name" value="Complement Module, domain 1"/>
    <property type="match status" value="1"/>
</dbReference>
<dbReference type="Pfam" id="PF00084">
    <property type="entry name" value="Sushi"/>
    <property type="match status" value="1"/>
</dbReference>
<dbReference type="PROSITE" id="PS50026">
    <property type="entry name" value="EGF_3"/>
    <property type="match status" value="1"/>
</dbReference>
<dbReference type="InterPro" id="IPR036179">
    <property type="entry name" value="Ig-like_dom_sf"/>
</dbReference>
<dbReference type="SUPFAM" id="SSF48726">
    <property type="entry name" value="Immunoglobulin"/>
    <property type="match status" value="1"/>
</dbReference>
<comment type="subcellular location">
    <subcellularLocation>
        <location evidence="1">Secreted</location>
    </subcellularLocation>
</comment>
<feature type="disulfide bond" evidence="16">
    <location>
        <begin position="303"/>
        <end position="324"/>
    </location>
</feature>
<dbReference type="PANTHER" id="PTHR22804:SF60">
    <property type="entry name" value="AGGRECAN A"/>
    <property type="match status" value="1"/>
</dbReference>
<organism evidence="24 25">
    <name type="scientific">Oryzias latipes</name>
    <name type="common">Japanese rice fish</name>
    <name type="synonym">Japanese killifish</name>
    <dbReference type="NCBI Taxonomy" id="8090"/>
    <lineage>
        <taxon>Eukaryota</taxon>
        <taxon>Metazoa</taxon>
        <taxon>Chordata</taxon>
        <taxon>Craniata</taxon>
        <taxon>Vertebrata</taxon>
        <taxon>Euteleostomi</taxon>
        <taxon>Actinopterygii</taxon>
        <taxon>Neopterygii</taxon>
        <taxon>Teleostei</taxon>
        <taxon>Neoteleostei</taxon>
        <taxon>Acanthomorphata</taxon>
        <taxon>Ovalentaria</taxon>
        <taxon>Atherinomorphae</taxon>
        <taxon>Beloniformes</taxon>
        <taxon>Adrianichthyidae</taxon>
        <taxon>Oryziinae</taxon>
        <taxon>Oryzias</taxon>
    </lineage>
</organism>
<evidence type="ECO:0000256" key="12">
    <source>
        <dbReference type="ARBA" id="ARBA00039399"/>
    </source>
</evidence>
<dbReference type="PROSITE" id="PS01241">
    <property type="entry name" value="LINK_1"/>
    <property type="match status" value="3"/>
</dbReference>
<dbReference type="SMART" id="SM00034">
    <property type="entry name" value="CLECT"/>
    <property type="match status" value="1"/>
</dbReference>
<dbReference type="InterPro" id="IPR001881">
    <property type="entry name" value="EGF-like_Ca-bd_dom"/>
</dbReference>
<evidence type="ECO:0000256" key="2">
    <source>
        <dbReference type="ARBA" id="ARBA00006838"/>
    </source>
</evidence>
<dbReference type="Gene3D" id="3.10.100.10">
    <property type="entry name" value="Mannose-Binding Protein A, subunit A"/>
    <property type="match status" value="5"/>
</dbReference>